<dbReference type="AlphaFoldDB" id="A0A0B0NZJ8"/>
<evidence type="ECO:0000313" key="1">
    <source>
        <dbReference type="EMBL" id="KHG19903.1"/>
    </source>
</evidence>
<sequence>MKGKRWPTRRVCGYGASWHLAWRCTEALEIVEVAAAQGREP</sequence>
<organism evidence="1 2">
    <name type="scientific">Gossypium arboreum</name>
    <name type="common">Tree cotton</name>
    <name type="synonym">Gossypium nanking</name>
    <dbReference type="NCBI Taxonomy" id="29729"/>
    <lineage>
        <taxon>Eukaryota</taxon>
        <taxon>Viridiplantae</taxon>
        <taxon>Streptophyta</taxon>
        <taxon>Embryophyta</taxon>
        <taxon>Tracheophyta</taxon>
        <taxon>Spermatophyta</taxon>
        <taxon>Magnoliopsida</taxon>
        <taxon>eudicotyledons</taxon>
        <taxon>Gunneridae</taxon>
        <taxon>Pentapetalae</taxon>
        <taxon>rosids</taxon>
        <taxon>malvids</taxon>
        <taxon>Malvales</taxon>
        <taxon>Malvaceae</taxon>
        <taxon>Malvoideae</taxon>
        <taxon>Gossypium</taxon>
    </lineage>
</organism>
<dbReference type="EMBL" id="KN414296">
    <property type="protein sequence ID" value="KHG19903.1"/>
    <property type="molecule type" value="Genomic_DNA"/>
</dbReference>
<dbReference type="Proteomes" id="UP000032142">
    <property type="component" value="Unassembled WGS sequence"/>
</dbReference>
<evidence type="ECO:0000313" key="2">
    <source>
        <dbReference type="Proteomes" id="UP000032142"/>
    </source>
</evidence>
<keyword evidence="2" id="KW-1185">Reference proteome</keyword>
<protein>
    <submittedName>
        <fullName evidence="1">Glutamine synthetase</fullName>
    </submittedName>
</protein>
<gene>
    <name evidence="1" type="ORF">F383_25725</name>
</gene>
<name>A0A0B0NZJ8_GOSAR</name>
<reference evidence="2" key="1">
    <citation type="submission" date="2014-09" db="EMBL/GenBank/DDBJ databases">
        <authorList>
            <person name="Mudge J."/>
            <person name="Ramaraj T."/>
            <person name="Lindquist I.E."/>
            <person name="Bharti A.K."/>
            <person name="Sundararajan A."/>
            <person name="Cameron C.T."/>
            <person name="Woodward J.E."/>
            <person name="May G.D."/>
            <person name="Brubaker C."/>
            <person name="Broadhvest J."/>
            <person name="Wilkins T.A."/>
        </authorList>
    </citation>
    <scope>NUCLEOTIDE SEQUENCE</scope>
    <source>
        <strain evidence="2">cv. AKA8401</strain>
    </source>
</reference>
<proteinExistence type="predicted"/>
<accession>A0A0B0NZJ8</accession>